<feature type="region of interest" description="Disordered" evidence="6">
    <location>
        <begin position="557"/>
        <end position="581"/>
    </location>
</feature>
<dbReference type="InterPro" id="IPR001623">
    <property type="entry name" value="DnaJ_domain"/>
</dbReference>
<dbReference type="PANTHER" id="PTHR44029:SF1">
    <property type="entry name" value="DNAJ HOMOLOG SUBFAMILY C MEMBER 21"/>
    <property type="match status" value="1"/>
</dbReference>
<dbReference type="InterPro" id="IPR036869">
    <property type="entry name" value="J_dom_sf"/>
</dbReference>
<feature type="region of interest" description="Disordered" evidence="6">
    <location>
        <begin position="432"/>
        <end position="453"/>
    </location>
</feature>
<evidence type="ECO:0000259" key="7">
    <source>
        <dbReference type="PROSITE" id="PS50076"/>
    </source>
</evidence>
<dbReference type="PROSITE" id="PS50157">
    <property type="entry name" value="ZINC_FINGER_C2H2_2"/>
    <property type="match status" value="1"/>
</dbReference>
<dbReference type="SMART" id="SM00271">
    <property type="entry name" value="DnaJ"/>
    <property type="match status" value="1"/>
</dbReference>
<dbReference type="InterPro" id="IPR022755">
    <property type="entry name" value="Znf_C2H2_jaz"/>
</dbReference>
<evidence type="ECO:0000313" key="10">
    <source>
        <dbReference type="Proteomes" id="UP000191024"/>
    </source>
</evidence>
<evidence type="ECO:0000256" key="4">
    <source>
        <dbReference type="PROSITE-ProRule" id="PRU00042"/>
    </source>
</evidence>
<proteinExistence type="predicted"/>
<dbReference type="Pfam" id="PF21884">
    <property type="entry name" value="ZUO1-like_ZHD"/>
    <property type="match status" value="1"/>
</dbReference>
<dbReference type="Gene3D" id="3.30.160.60">
    <property type="entry name" value="Classic Zinc Finger"/>
    <property type="match status" value="1"/>
</dbReference>
<feature type="domain" description="C2H2-type" evidence="8">
    <location>
        <begin position="336"/>
        <end position="365"/>
    </location>
</feature>
<dbReference type="GO" id="GO:0008270">
    <property type="term" value="F:zinc ion binding"/>
    <property type="evidence" value="ECO:0007669"/>
    <property type="project" value="UniProtKB-KW"/>
</dbReference>
<evidence type="ECO:0000256" key="6">
    <source>
        <dbReference type="SAM" id="MobiDB-lite"/>
    </source>
</evidence>
<evidence type="ECO:0000256" key="5">
    <source>
        <dbReference type="SAM" id="Coils"/>
    </source>
</evidence>
<accession>A0A1G4K433</accession>
<dbReference type="InterPro" id="IPR036236">
    <property type="entry name" value="Znf_C2H2_sf"/>
</dbReference>
<gene>
    <name evidence="9" type="ORF">LAMI_0F14840G</name>
</gene>
<keyword evidence="5" id="KW-0175">Coiled coil</keyword>
<feature type="compositionally biased region" description="Acidic residues" evidence="6">
    <location>
        <begin position="434"/>
        <end position="453"/>
    </location>
</feature>
<evidence type="ECO:0000256" key="2">
    <source>
        <dbReference type="ARBA" id="ARBA00022771"/>
    </source>
</evidence>
<reference evidence="10" key="1">
    <citation type="submission" date="2016-03" db="EMBL/GenBank/DDBJ databases">
        <authorList>
            <person name="Devillers H."/>
        </authorList>
    </citation>
    <scope>NUCLEOTIDE SEQUENCE [LARGE SCALE GENOMIC DNA]</scope>
</reference>
<keyword evidence="1" id="KW-0479">Metal-binding</keyword>
<dbReference type="PROSITE" id="PS50076">
    <property type="entry name" value="DNAJ_2"/>
    <property type="match status" value="1"/>
</dbReference>
<feature type="compositionally biased region" description="Basic residues" evidence="6">
    <location>
        <begin position="563"/>
        <end position="581"/>
    </location>
</feature>
<sequence>MKACYYELLGVQSDASDSDLKKAYRKQALVYHPDKNRENIEEATDTFAAIRAAYEVLSDPQERAWYDSHKDQILNDDLNSYDDNDGFYSGEVDPEITGTTIENLLRFFNPALYTRIDDTAAGLYQIAGKVFAKLATEEVVSGRRAGLSNFNILKDDVFESSIGTRGYGVACAQYASTLESMLFPPFGVTSTDYELIREFYKKWSGFSTTKSFSWKDEYIYSRNYDRKTKREINKRNEKLRQQAKSEYNKTVKRFVAFVKKLDKRVKEGAKKLEQERRRKLQESLKRQIQKDREANLKNGEDNFKLQSWQTVDHKDWEEFKPNHSDGDDEPKEIIIYECFLCNKNFKSPNQLENHNSTKLHKRKMKELQREMREESLVLGLDAVSDVDDFDSADEFTLEEESQMVSPSGNEETYTERSIDEINAELERIQKELEEVSSESDDTSESPEIDDLIDSDTTEANDLRQSGENFEFQESAETSQKDELAKLLESLDVSDNNESADVWNSNKKARRKARQRKGPREDNVADQLNVQTGNSEFTCGQCQTEHDSRNALFRHIDASGHASHLSKLKNKINKSKKKKSKK</sequence>
<dbReference type="Proteomes" id="UP000191024">
    <property type="component" value="Chromosome F"/>
</dbReference>
<evidence type="ECO:0000313" key="9">
    <source>
        <dbReference type="EMBL" id="SCU98482.1"/>
    </source>
</evidence>
<keyword evidence="2 4" id="KW-0863">Zinc-finger</keyword>
<evidence type="ECO:0000256" key="3">
    <source>
        <dbReference type="ARBA" id="ARBA00022833"/>
    </source>
</evidence>
<feature type="compositionally biased region" description="Polar residues" evidence="6">
    <location>
        <begin position="402"/>
        <end position="411"/>
    </location>
</feature>
<dbReference type="Pfam" id="PF00226">
    <property type="entry name" value="DnaJ"/>
    <property type="match status" value="1"/>
</dbReference>
<dbReference type="InterPro" id="IPR054076">
    <property type="entry name" value="ZUO1-like_ZHD"/>
</dbReference>
<dbReference type="InterPro" id="IPR013087">
    <property type="entry name" value="Znf_C2H2_type"/>
</dbReference>
<dbReference type="OrthoDB" id="5894at2759"/>
<dbReference type="InterPro" id="IPR051964">
    <property type="entry name" value="Chaperone_stress_response"/>
</dbReference>
<keyword evidence="3" id="KW-0862">Zinc</keyword>
<evidence type="ECO:0000259" key="8">
    <source>
        <dbReference type="PROSITE" id="PS50157"/>
    </source>
</evidence>
<dbReference type="AlphaFoldDB" id="A0A1G4K433"/>
<dbReference type="Gene3D" id="1.10.287.110">
    <property type="entry name" value="DnaJ domain"/>
    <property type="match status" value="1"/>
</dbReference>
<evidence type="ECO:0000256" key="1">
    <source>
        <dbReference type="ARBA" id="ARBA00022723"/>
    </source>
</evidence>
<dbReference type="PANTHER" id="PTHR44029">
    <property type="entry name" value="DNAJ HOMOLOG SUBFAMILY C MEMBER 21"/>
    <property type="match status" value="1"/>
</dbReference>
<dbReference type="GO" id="GO:0005737">
    <property type="term" value="C:cytoplasm"/>
    <property type="evidence" value="ECO:0007669"/>
    <property type="project" value="TreeGrafter"/>
</dbReference>
<feature type="compositionally biased region" description="Basic residues" evidence="6">
    <location>
        <begin position="506"/>
        <end position="516"/>
    </location>
</feature>
<dbReference type="SUPFAM" id="SSF46565">
    <property type="entry name" value="Chaperone J-domain"/>
    <property type="match status" value="1"/>
</dbReference>
<feature type="domain" description="J" evidence="7">
    <location>
        <begin position="4"/>
        <end position="70"/>
    </location>
</feature>
<feature type="region of interest" description="Disordered" evidence="6">
    <location>
        <begin position="396"/>
        <end position="416"/>
    </location>
</feature>
<dbReference type="STRING" id="1230905.A0A1G4K433"/>
<dbReference type="PRINTS" id="PR00625">
    <property type="entry name" value="JDOMAIN"/>
</dbReference>
<dbReference type="Pfam" id="PF12171">
    <property type="entry name" value="zf-C2H2_jaz"/>
    <property type="match status" value="1"/>
</dbReference>
<dbReference type="PROSITE" id="PS00028">
    <property type="entry name" value="ZINC_FINGER_C2H2_1"/>
    <property type="match status" value="1"/>
</dbReference>
<dbReference type="InterPro" id="IPR018253">
    <property type="entry name" value="DnaJ_domain_CS"/>
</dbReference>
<dbReference type="CDD" id="cd06257">
    <property type="entry name" value="DnaJ"/>
    <property type="match status" value="1"/>
</dbReference>
<dbReference type="EMBL" id="LT598467">
    <property type="protein sequence ID" value="SCU98482.1"/>
    <property type="molecule type" value="Genomic_DNA"/>
</dbReference>
<feature type="coiled-coil region" evidence="5">
    <location>
        <begin position="229"/>
        <end position="290"/>
    </location>
</feature>
<feature type="region of interest" description="Disordered" evidence="6">
    <location>
        <begin position="489"/>
        <end position="534"/>
    </location>
</feature>
<dbReference type="SMART" id="SM00355">
    <property type="entry name" value="ZnF_C2H2"/>
    <property type="match status" value="2"/>
</dbReference>
<feature type="compositionally biased region" description="Polar residues" evidence="6">
    <location>
        <begin position="492"/>
        <end position="505"/>
    </location>
</feature>
<dbReference type="PROSITE" id="PS00636">
    <property type="entry name" value="DNAJ_1"/>
    <property type="match status" value="1"/>
</dbReference>
<feature type="compositionally biased region" description="Polar residues" evidence="6">
    <location>
        <begin position="525"/>
        <end position="534"/>
    </location>
</feature>
<protein>
    <submittedName>
        <fullName evidence="9">LAMI_0F14840g1_1</fullName>
    </submittedName>
</protein>
<name>A0A1G4K433_9SACH</name>
<dbReference type="FunFam" id="1.10.287.110:FF:000046">
    <property type="entry name" value="dnaJ homolog subfamily C member 21"/>
    <property type="match status" value="1"/>
</dbReference>
<dbReference type="SUPFAM" id="SSF57667">
    <property type="entry name" value="beta-beta-alpha zinc fingers"/>
    <property type="match status" value="1"/>
</dbReference>
<organism evidence="9 10">
    <name type="scientific">Lachancea mirantina</name>
    <dbReference type="NCBI Taxonomy" id="1230905"/>
    <lineage>
        <taxon>Eukaryota</taxon>
        <taxon>Fungi</taxon>
        <taxon>Dikarya</taxon>
        <taxon>Ascomycota</taxon>
        <taxon>Saccharomycotina</taxon>
        <taxon>Saccharomycetes</taxon>
        <taxon>Saccharomycetales</taxon>
        <taxon>Saccharomycetaceae</taxon>
        <taxon>Lachancea</taxon>
    </lineage>
</organism>
<keyword evidence="10" id="KW-1185">Reference proteome</keyword>